<comment type="catalytic activity">
    <reaction evidence="1">
        <text>ATP + protein L-histidine = ADP + protein N-phospho-L-histidine.</text>
        <dbReference type="EC" id="2.7.13.3"/>
    </reaction>
</comment>
<dbReference type="Pfam" id="PF02518">
    <property type="entry name" value="HATPase_c"/>
    <property type="match status" value="1"/>
</dbReference>
<dbReference type="InterPro" id="IPR011006">
    <property type="entry name" value="CheY-like_superfamily"/>
</dbReference>
<dbReference type="Gene3D" id="3.30.565.10">
    <property type="entry name" value="Histidine kinase-like ATPase, C-terminal domain"/>
    <property type="match status" value="1"/>
</dbReference>
<dbReference type="PRINTS" id="PR00344">
    <property type="entry name" value="BCTRLSENSOR"/>
</dbReference>
<dbReference type="PANTHER" id="PTHR43047:SF63">
    <property type="entry name" value="HISTIDINE KINASE"/>
    <property type="match status" value="1"/>
</dbReference>
<feature type="modified residue" description="4-aspartylphosphate" evidence="8">
    <location>
        <position position="669"/>
    </location>
</feature>
<evidence type="ECO:0000256" key="1">
    <source>
        <dbReference type="ARBA" id="ARBA00000085"/>
    </source>
</evidence>
<dbReference type="Pfam" id="PF00512">
    <property type="entry name" value="HisKA"/>
    <property type="match status" value="1"/>
</dbReference>
<evidence type="ECO:0000259" key="10">
    <source>
        <dbReference type="PROSITE" id="PS50109"/>
    </source>
</evidence>
<dbReference type="SMART" id="SM00388">
    <property type="entry name" value="HisKA"/>
    <property type="match status" value="1"/>
</dbReference>
<dbReference type="SUPFAM" id="SSF47384">
    <property type="entry name" value="Homodimeric domain of signal transducing histidine kinase"/>
    <property type="match status" value="1"/>
</dbReference>
<dbReference type="InterPro" id="IPR001789">
    <property type="entry name" value="Sig_transdc_resp-reg_receiver"/>
</dbReference>
<accession>A0ABW2MW18</accession>
<comment type="subcellular location">
    <subcellularLocation>
        <location evidence="2">Cell membrane</location>
    </subcellularLocation>
</comment>
<keyword evidence="4 8" id="KW-0597">Phosphoprotein</keyword>
<gene>
    <name evidence="12" type="ORF">ACFQO6_02640</name>
</gene>
<dbReference type="SUPFAM" id="SSF55874">
    <property type="entry name" value="ATPase domain of HSP90 chaperone/DNA topoisomerase II/histidine kinase"/>
    <property type="match status" value="1"/>
</dbReference>
<name>A0ABW2MW18_9ACTN</name>
<proteinExistence type="predicted"/>
<reference evidence="13" key="1">
    <citation type="journal article" date="2019" name="Int. J. Syst. Evol. Microbiol.">
        <title>The Global Catalogue of Microorganisms (GCM) 10K type strain sequencing project: providing services to taxonomists for standard genome sequencing and annotation.</title>
        <authorList>
            <consortium name="The Broad Institute Genomics Platform"/>
            <consortium name="The Broad Institute Genome Sequencing Center for Infectious Disease"/>
            <person name="Wu L."/>
            <person name="Ma J."/>
        </authorList>
    </citation>
    <scope>NUCLEOTIDE SEQUENCE [LARGE SCALE GENOMIC DNA]</scope>
    <source>
        <strain evidence="13">FCH27</strain>
    </source>
</reference>
<organism evidence="12 13">
    <name type="scientific">Nocardioides astragali</name>
    <dbReference type="NCBI Taxonomy" id="1776736"/>
    <lineage>
        <taxon>Bacteria</taxon>
        <taxon>Bacillati</taxon>
        <taxon>Actinomycetota</taxon>
        <taxon>Actinomycetes</taxon>
        <taxon>Propionibacteriales</taxon>
        <taxon>Nocardioidaceae</taxon>
        <taxon>Nocardioides</taxon>
    </lineage>
</organism>
<dbReference type="EC" id="2.7.13.3" evidence="3"/>
<comment type="caution">
    <text evidence="12">The sequence shown here is derived from an EMBL/GenBank/DDBJ whole genome shotgun (WGS) entry which is preliminary data.</text>
</comment>
<dbReference type="InterPro" id="IPR003594">
    <property type="entry name" value="HATPase_dom"/>
</dbReference>
<dbReference type="EMBL" id="JBHTCH010000002">
    <property type="protein sequence ID" value="MFC7359152.1"/>
    <property type="molecule type" value="Genomic_DNA"/>
</dbReference>
<evidence type="ECO:0000256" key="5">
    <source>
        <dbReference type="ARBA" id="ARBA00022679"/>
    </source>
</evidence>
<dbReference type="Pfam" id="PF00072">
    <property type="entry name" value="Response_reg"/>
    <property type="match status" value="1"/>
</dbReference>
<evidence type="ECO:0000256" key="9">
    <source>
        <dbReference type="SAM" id="MobiDB-lite"/>
    </source>
</evidence>
<dbReference type="Gene3D" id="3.30.450.40">
    <property type="match status" value="2"/>
</dbReference>
<dbReference type="InterPro" id="IPR004358">
    <property type="entry name" value="Sig_transdc_His_kin-like_C"/>
</dbReference>
<dbReference type="CDD" id="cd00082">
    <property type="entry name" value="HisKA"/>
    <property type="match status" value="1"/>
</dbReference>
<evidence type="ECO:0000256" key="7">
    <source>
        <dbReference type="ARBA" id="ARBA00023012"/>
    </source>
</evidence>
<evidence type="ECO:0000259" key="11">
    <source>
        <dbReference type="PROSITE" id="PS50110"/>
    </source>
</evidence>
<protein>
    <recommendedName>
        <fullName evidence="3">histidine kinase</fullName>
        <ecNumber evidence="3">2.7.13.3</ecNumber>
    </recommendedName>
</protein>
<dbReference type="InterPro" id="IPR036097">
    <property type="entry name" value="HisK_dim/P_sf"/>
</dbReference>
<evidence type="ECO:0000256" key="3">
    <source>
        <dbReference type="ARBA" id="ARBA00012438"/>
    </source>
</evidence>
<dbReference type="CDD" id="cd16922">
    <property type="entry name" value="HATPase_EvgS-ArcB-TorS-like"/>
    <property type="match status" value="1"/>
</dbReference>
<dbReference type="Gene3D" id="1.10.287.130">
    <property type="match status" value="1"/>
</dbReference>
<dbReference type="SUPFAM" id="SSF55781">
    <property type="entry name" value="GAF domain-like"/>
    <property type="match status" value="2"/>
</dbReference>
<dbReference type="Pfam" id="PF13185">
    <property type="entry name" value="GAF_2"/>
    <property type="match status" value="1"/>
</dbReference>
<keyword evidence="5" id="KW-0808">Transferase</keyword>
<dbReference type="InterPro" id="IPR003018">
    <property type="entry name" value="GAF"/>
</dbReference>
<dbReference type="PANTHER" id="PTHR43047">
    <property type="entry name" value="TWO-COMPONENT HISTIDINE PROTEIN KINASE"/>
    <property type="match status" value="1"/>
</dbReference>
<evidence type="ECO:0000256" key="6">
    <source>
        <dbReference type="ARBA" id="ARBA00022777"/>
    </source>
</evidence>
<dbReference type="InterPro" id="IPR005467">
    <property type="entry name" value="His_kinase_dom"/>
</dbReference>
<dbReference type="InterPro" id="IPR036890">
    <property type="entry name" value="HATPase_C_sf"/>
</dbReference>
<dbReference type="Proteomes" id="UP001596524">
    <property type="component" value="Unassembled WGS sequence"/>
</dbReference>
<dbReference type="SMART" id="SM00448">
    <property type="entry name" value="REC"/>
    <property type="match status" value="1"/>
</dbReference>
<dbReference type="InterPro" id="IPR029016">
    <property type="entry name" value="GAF-like_dom_sf"/>
</dbReference>
<evidence type="ECO:0000256" key="2">
    <source>
        <dbReference type="ARBA" id="ARBA00004236"/>
    </source>
</evidence>
<dbReference type="SMART" id="SM00387">
    <property type="entry name" value="HATPase_c"/>
    <property type="match status" value="1"/>
</dbReference>
<dbReference type="SMART" id="SM00065">
    <property type="entry name" value="GAF"/>
    <property type="match status" value="2"/>
</dbReference>
<dbReference type="Pfam" id="PF01590">
    <property type="entry name" value="GAF"/>
    <property type="match status" value="1"/>
</dbReference>
<sequence length="755" mass="81877">MAKHPDVEHDPVRELRDAREHLDATREVLVALGRNRDDPSAVLDVVVERAASLCEAQGAQLYLISDDALRISRVFGARAPDLRRYLEQHPLALDRRSLSGRVALDRRTQQIPDVLADRDFGRRDLQELFGFRTSLAAPLLFDDDVVGTLTLWRNDVDPFDERAIALLESFATQATIVLRQVELTRALAARGRELAAKIDQLEALSEAADAVGSSLDLDEVLQRIVASAVRLTGTDGGSIMEYDAGSDTFQVRAAHGSGPDLLRRLRDVVIRRDSSLVGRAATSHQSVSVPDLSALPARDPHLEELHRDGWLSVLAVPMLRQDQLVGALVVRRRSRGEFGEDVGTLLQSLANQSALAIVNARVHRELSISRRDLEVAGRHKSEFLASMSHELRTPLNAVIGFSDVLLGGMFGELNERQEEYLGDIHSSGRHLLELLNEILDLSKIEAGQMRLEPTVFSVPAALDYAMSVVRERAVRHGIELTVDVADDVALVESDELRFKQVVVNLLGNAVKFTPARGAVALRAWREAGELVVSVADTGIGIAPGDQEKIFESFQQGGRGAVKEEGTGLGLTLCRRIVELFGGRLTLESELGRGSVFEVRIPVPAYRPLADGVVAPGTSGAILIVDDDRASLELMAAHLEGTGVQLLRAHDGPMALELARTAAPAAIVLDILLPGPDGWQVLHELRQDPSTADIPVVVASVVDDRARGADLGAAAYLVKPLAREELVTTLRRVGALAPETTSAPSTPDAPPVEEAR</sequence>
<feature type="region of interest" description="Disordered" evidence="9">
    <location>
        <begin position="735"/>
        <end position="755"/>
    </location>
</feature>
<dbReference type="SUPFAM" id="SSF52172">
    <property type="entry name" value="CheY-like"/>
    <property type="match status" value="1"/>
</dbReference>
<dbReference type="PROSITE" id="PS50110">
    <property type="entry name" value="RESPONSE_REGULATORY"/>
    <property type="match status" value="1"/>
</dbReference>
<evidence type="ECO:0000256" key="4">
    <source>
        <dbReference type="ARBA" id="ARBA00022553"/>
    </source>
</evidence>
<feature type="compositionally biased region" description="Low complexity" evidence="9">
    <location>
        <begin position="736"/>
        <end position="745"/>
    </location>
</feature>
<evidence type="ECO:0000313" key="13">
    <source>
        <dbReference type="Proteomes" id="UP001596524"/>
    </source>
</evidence>
<dbReference type="RefSeq" id="WP_255892627.1">
    <property type="nucleotide sequence ID" value="NZ_JAFMZM010000007.1"/>
</dbReference>
<keyword evidence="13" id="KW-1185">Reference proteome</keyword>
<evidence type="ECO:0000313" key="12">
    <source>
        <dbReference type="EMBL" id="MFC7359152.1"/>
    </source>
</evidence>
<dbReference type="InterPro" id="IPR003661">
    <property type="entry name" value="HisK_dim/P_dom"/>
</dbReference>
<evidence type="ECO:0000256" key="8">
    <source>
        <dbReference type="PROSITE-ProRule" id="PRU00169"/>
    </source>
</evidence>
<feature type="domain" description="Response regulatory" evidence="11">
    <location>
        <begin position="620"/>
        <end position="733"/>
    </location>
</feature>
<keyword evidence="6" id="KW-0418">Kinase</keyword>
<keyword evidence="7" id="KW-0902">Two-component regulatory system</keyword>
<dbReference type="PROSITE" id="PS50109">
    <property type="entry name" value="HIS_KIN"/>
    <property type="match status" value="1"/>
</dbReference>
<feature type="domain" description="Histidine kinase" evidence="10">
    <location>
        <begin position="386"/>
        <end position="604"/>
    </location>
</feature>
<dbReference type="Gene3D" id="3.40.50.2300">
    <property type="match status" value="1"/>
</dbReference>